<evidence type="ECO:0008006" key="9">
    <source>
        <dbReference type="Google" id="ProtNLM"/>
    </source>
</evidence>
<protein>
    <recommendedName>
        <fullName evidence="9">Planctomycete cytochrome C</fullName>
    </recommendedName>
</protein>
<evidence type="ECO:0000259" key="3">
    <source>
        <dbReference type="Pfam" id="PF07626"/>
    </source>
</evidence>
<dbReference type="RefSeq" id="WP_242631991.1">
    <property type="nucleotide sequence ID" value="NZ_SJPI01000001.1"/>
</dbReference>
<dbReference type="Pfam" id="PF07627">
    <property type="entry name" value="PSCyt3"/>
    <property type="match status" value="1"/>
</dbReference>
<sequence length="830" mass="93864" precursor="true">MRRVQGLLAFAAAITVMVGTDSLVVQAVENSQAKLYEFVESYCIECHLEDDPSGEREFESLDLASLDSDTQFAVQEMIDQLTLGSMPPVDASQPSVEERLDAIEVMTAELAVMRSKSNSTGGRTILRRLSRREYRNTVRDLLGIDMTMFDPTLEFPADNLAGNFDNVGDALVTSGHLLERYLGAADQCIEKALEATSPPQVQSWHFKDKFVQQAELNAAHRRAFRNRFICLYDHPLSDMPEGAYGHVAEFKDGVHADGVYEIRVLAKAMHRDSPYELKALRIDLAEPFRLGIRPGDTAINDMVHVQPIQPLLAEQNVEPGDFQWYTFNVRLDRGFAPRFTFENGIHDFRGSIGRIYRMNRNLLPPSIQGEQGIFTQRIALIDQGQVPHIRIDEVKIRGPVDYPWPSPSHQAVLGTKSFDGEHAPELIERFASRAFRRQPTDEEVRDLSGFYEQQIEAGREPIDAYKDTLKAILCSPLFLYFQTVEQDAAPSVKQSVLAERLAYMLTSTTPDERLRRLADSGRLSDRDVLIGEVRRLLSSRASEAFAADFLDSWLNLRALGSMPPDPNQFAQYYSGDLQLDMKTETRLFLQDLIRRNAPLTEWLSAKHSFINRDLAKLYQVEDEFPSDDPTSFRRFEFLDNDRGGLLGQASVLTVSANGIETSPVVRGVWLLENVLGTPPPPPPDDVPEIDPDTRGTKTIRDQLTKHRESETCYQCHRKIDPPGFALECFDAIGQTRRFYDKRRRLQVDTSGELPGGLAFDGPSEFKQHLLSRKEFFVRTFTERLITHALGRPVEATDRAEVDAIIQEVASRGYPTRELIESVVLSEMFGR</sequence>
<dbReference type="Proteomes" id="UP000316598">
    <property type="component" value="Unassembled WGS sequence"/>
</dbReference>
<dbReference type="InterPro" id="IPR013039">
    <property type="entry name" value="DUF1588"/>
</dbReference>
<evidence type="ECO:0000259" key="4">
    <source>
        <dbReference type="Pfam" id="PF07627"/>
    </source>
</evidence>
<feature type="domain" description="DUF1588" evidence="4">
    <location>
        <begin position="642"/>
        <end position="737"/>
    </location>
</feature>
<keyword evidence="1" id="KW-0732">Signal</keyword>
<feature type="chain" id="PRO_5022906505" description="Planctomycete cytochrome C" evidence="1">
    <location>
        <begin position="28"/>
        <end position="830"/>
    </location>
</feature>
<dbReference type="Pfam" id="PF07626">
    <property type="entry name" value="PSD3"/>
    <property type="match status" value="1"/>
</dbReference>
<evidence type="ECO:0000313" key="8">
    <source>
        <dbReference type="Proteomes" id="UP000316598"/>
    </source>
</evidence>
<dbReference type="Pfam" id="PF07631">
    <property type="entry name" value="PSD4"/>
    <property type="match status" value="1"/>
</dbReference>
<comment type="caution">
    <text evidence="7">The sequence shown here is derived from an EMBL/GenBank/DDBJ whole genome shotgun (WGS) entry which is preliminary data.</text>
</comment>
<dbReference type="AlphaFoldDB" id="A0A5C5WYP4"/>
<feature type="domain" description="DUF1595" evidence="6">
    <location>
        <begin position="423"/>
        <end position="481"/>
    </location>
</feature>
<accession>A0A5C5WYP4</accession>
<reference evidence="7 8" key="1">
    <citation type="submission" date="2019-02" db="EMBL/GenBank/DDBJ databases">
        <title>Deep-cultivation of Planctomycetes and their phenomic and genomic characterization uncovers novel biology.</title>
        <authorList>
            <person name="Wiegand S."/>
            <person name="Jogler M."/>
            <person name="Boedeker C."/>
            <person name="Pinto D."/>
            <person name="Vollmers J."/>
            <person name="Rivas-Marin E."/>
            <person name="Kohn T."/>
            <person name="Peeters S.H."/>
            <person name="Heuer A."/>
            <person name="Rast P."/>
            <person name="Oberbeckmann S."/>
            <person name="Bunk B."/>
            <person name="Jeske O."/>
            <person name="Meyerdierks A."/>
            <person name="Storesund J.E."/>
            <person name="Kallscheuer N."/>
            <person name="Luecker S."/>
            <person name="Lage O.M."/>
            <person name="Pohl T."/>
            <person name="Merkel B.J."/>
            <person name="Hornburger P."/>
            <person name="Mueller R.-W."/>
            <person name="Bruemmer F."/>
            <person name="Labrenz M."/>
            <person name="Spormann A.M."/>
            <person name="Op Den Camp H."/>
            <person name="Overmann J."/>
            <person name="Amann R."/>
            <person name="Jetten M.S.M."/>
            <person name="Mascher T."/>
            <person name="Medema M.H."/>
            <person name="Devos D.P."/>
            <person name="Kaster A.-K."/>
            <person name="Ovreas L."/>
            <person name="Rohde M."/>
            <person name="Galperin M.Y."/>
            <person name="Jogler C."/>
        </authorList>
    </citation>
    <scope>NUCLEOTIDE SEQUENCE [LARGE SCALE GENOMIC DNA]</scope>
    <source>
        <strain evidence="7 8">Pla22</strain>
    </source>
</reference>
<dbReference type="EMBL" id="SJPI01000001">
    <property type="protein sequence ID" value="TWT55201.1"/>
    <property type="molecule type" value="Genomic_DNA"/>
</dbReference>
<name>A0A5C5WYP4_9BACT</name>
<evidence type="ECO:0000259" key="5">
    <source>
        <dbReference type="Pfam" id="PF07631"/>
    </source>
</evidence>
<dbReference type="Pfam" id="PF07637">
    <property type="entry name" value="PSD5"/>
    <property type="match status" value="1"/>
</dbReference>
<evidence type="ECO:0000259" key="6">
    <source>
        <dbReference type="Pfam" id="PF07637"/>
    </source>
</evidence>
<feature type="domain" description="DUF1585" evidence="2">
    <location>
        <begin position="756"/>
        <end position="828"/>
    </location>
</feature>
<keyword evidence="8" id="KW-1185">Reference proteome</keyword>
<proteinExistence type="predicted"/>
<evidence type="ECO:0000256" key="1">
    <source>
        <dbReference type="SAM" id="SignalP"/>
    </source>
</evidence>
<organism evidence="7 8">
    <name type="scientific">Rubripirellula amarantea</name>
    <dbReference type="NCBI Taxonomy" id="2527999"/>
    <lineage>
        <taxon>Bacteria</taxon>
        <taxon>Pseudomonadati</taxon>
        <taxon>Planctomycetota</taxon>
        <taxon>Planctomycetia</taxon>
        <taxon>Pirellulales</taxon>
        <taxon>Pirellulaceae</taxon>
        <taxon>Rubripirellula</taxon>
    </lineage>
</organism>
<feature type="signal peptide" evidence="1">
    <location>
        <begin position="1"/>
        <end position="27"/>
    </location>
</feature>
<feature type="domain" description="DUF1592" evidence="5">
    <location>
        <begin position="496"/>
        <end position="620"/>
    </location>
</feature>
<dbReference type="InterPro" id="IPR013036">
    <property type="entry name" value="DUF1587"/>
</dbReference>
<dbReference type="InterPro" id="IPR013043">
    <property type="entry name" value="DUF1595"/>
</dbReference>
<evidence type="ECO:0000313" key="7">
    <source>
        <dbReference type="EMBL" id="TWT55201.1"/>
    </source>
</evidence>
<feature type="domain" description="DUF1587" evidence="3">
    <location>
        <begin position="127"/>
        <end position="193"/>
    </location>
</feature>
<dbReference type="InterPro" id="IPR011478">
    <property type="entry name" value="DUF1585"/>
</dbReference>
<evidence type="ECO:0000259" key="2">
    <source>
        <dbReference type="Pfam" id="PF07624"/>
    </source>
</evidence>
<dbReference type="InterPro" id="IPR013042">
    <property type="entry name" value="DUF1592"/>
</dbReference>
<gene>
    <name evidence="7" type="ORF">Pla22_28560</name>
</gene>
<dbReference type="Pfam" id="PF07624">
    <property type="entry name" value="PSD2"/>
    <property type="match status" value="1"/>
</dbReference>